<evidence type="ECO:0000313" key="9">
    <source>
        <dbReference type="Proteomes" id="UP001465153"/>
    </source>
</evidence>
<dbReference type="SUPFAM" id="SSF51905">
    <property type="entry name" value="FAD/NAD(P)-binding domain"/>
    <property type="match status" value="1"/>
</dbReference>
<dbReference type="RefSeq" id="WP_353301557.1">
    <property type="nucleotide sequence ID" value="NZ_BAABWN010000001.1"/>
</dbReference>
<dbReference type="PANTHER" id="PTHR46028">
    <property type="entry name" value="KYNURENINE 3-MONOOXYGENASE"/>
    <property type="match status" value="1"/>
</dbReference>
<dbReference type="PRINTS" id="PR00420">
    <property type="entry name" value="RNGMNOXGNASE"/>
</dbReference>
<keyword evidence="5" id="KW-0560">Oxidoreductase</keyword>
<keyword evidence="2" id="KW-0285">Flavoprotein</keyword>
<organism evidence="8 9">
    <name type="scientific">Sessilibacter corallicola</name>
    <dbReference type="NCBI Taxonomy" id="2904075"/>
    <lineage>
        <taxon>Bacteria</taxon>
        <taxon>Pseudomonadati</taxon>
        <taxon>Pseudomonadota</taxon>
        <taxon>Gammaproteobacteria</taxon>
        <taxon>Cellvibrionales</taxon>
        <taxon>Cellvibrionaceae</taxon>
        <taxon>Sessilibacter</taxon>
    </lineage>
</organism>
<keyword evidence="3" id="KW-0274">FAD</keyword>
<evidence type="ECO:0000256" key="2">
    <source>
        <dbReference type="ARBA" id="ARBA00022630"/>
    </source>
</evidence>
<gene>
    <name evidence="8" type="ORF">NBRC116591_04960</name>
</gene>
<dbReference type="PROSITE" id="PS51257">
    <property type="entry name" value="PROKAR_LIPOPROTEIN"/>
    <property type="match status" value="1"/>
</dbReference>
<evidence type="ECO:0000256" key="3">
    <source>
        <dbReference type="ARBA" id="ARBA00022827"/>
    </source>
</evidence>
<dbReference type="Pfam" id="PF01494">
    <property type="entry name" value="FAD_binding_3"/>
    <property type="match status" value="1"/>
</dbReference>
<dbReference type="InterPro" id="IPR002938">
    <property type="entry name" value="FAD-bd"/>
</dbReference>
<sequence length="437" mass="49156">MKNLEICVAGAGLVGCVIARLLSDLGYRVSVYEKRGDSTNSGMSNGRSTHLVVSERGWKVFKSLGIEAVVESNAIKLKGRYIHKKDGSSFLQDYSSTGECLSAIHRTKLNEILLNLIKRQANISVYFGKGVHDIDFYDNVVYFDTGDQKKFDLIIGADGSNSVVRNLLVEFGKVQTEEIVEPFSYKEIPISRMEAQGLDSESMHAWPYGGNSFFSFPNMDGSHTGTLISSTRDFESLRKNLQSQVTYFDKLEFLKEFNESFFTKVLSSKVSTLRSIICSRYDYDGKVLLMGDAGHSMLPFLGQGMNSGLEDCSVFIDKVNRFGIKGAVEQFTKARKRDLDAVTMMSRDMFTELTCDLSSPEYIAMKNIEKRCSTLFPNEFQEAYRMIAFSCMPYSDVKTKINFQNKVVREFCESNGFRTDYSDSDIVNNLGKVLSEA</sequence>
<evidence type="ECO:0000256" key="4">
    <source>
        <dbReference type="ARBA" id="ARBA00022857"/>
    </source>
</evidence>
<dbReference type="InterPro" id="IPR036188">
    <property type="entry name" value="FAD/NAD-bd_sf"/>
</dbReference>
<dbReference type="Proteomes" id="UP001465153">
    <property type="component" value="Unassembled WGS sequence"/>
</dbReference>
<dbReference type="Gene3D" id="3.50.50.60">
    <property type="entry name" value="FAD/NAD(P)-binding domain"/>
    <property type="match status" value="1"/>
</dbReference>
<feature type="domain" description="FAD-binding" evidence="7">
    <location>
        <begin position="5"/>
        <end position="313"/>
    </location>
</feature>
<evidence type="ECO:0000313" key="8">
    <source>
        <dbReference type="EMBL" id="GAA6166686.1"/>
    </source>
</evidence>
<keyword evidence="9" id="KW-1185">Reference proteome</keyword>
<proteinExistence type="predicted"/>
<keyword evidence="4" id="KW-0521">NADP</keyword>
<reference evidence="8 9" key="1">
    <citation type="submission" date="2024-04" db="EMBL/GenBank/DDBJ databases">
        <title>Draft genome sequence of Sessilibacter corallicola NBRC 116591.</title>
        <authorList>
            <person name="Miyakawa T."/>
            <person name="Kusuya Y."/>
            <person name="Miura T."/>
        </authorList>
    </citation>
    <scope>NUCLEOTIDE SEQUENCE [LARGE SCALE GENOMIC DNA]</scope>
    <source>
        <strain evidence="8 9">KU-00831-HH</strain>
    </source>
</reference>
<comment type="cofactor">
    <cofactor evidence="1">
        <name>FAD</name>
        <dbReference type="ChEBI" id="CHEBI:57692"/>
    </cofactor>
</comment>
<evidence type="ECO:0000256" key="1">
    <source>
        <dbReference type="ARBA" id="ARBA00001974"/>
    </source>
</evidence>
<name>A0ABQ0A4V7_9GAMM</name>
<evidence type="ECO:0000259" key="7">
    <source>
        <dbReference type="Pfam" id="PF01494"/>
    </source>
</evidence>
<protein>
    <submittedName>
        <fullName evidence="8">NAD(P)/FAD-dependent oxidoreductase</fullName>
    </submittedName>
</protein>
<comment type="caution">
    <text evidence="8">The sequence shown here is derived from an EMBL/GenBank/DDBJ whole genome shotgun (WGS) entry which is preliminary data.</text>
</comment>
<dbReference type="EMBL" id="BAABWN010000001">
    <property type="protein sequence ID" value="GAA6166686.1"/>
    <property type="molecule type" value="Genomic_DNA"/>
</dbReference>
<dbReference type="PANTHER" id="PTHR46028:SF2">
    <property type="entry name" value="KYNURENINE 3-MONOOXYGENASE"/>
    <property type="match status" value="1"/>
</dbReference>
<evidence type="ECO:0000256" key="6">
    <source>
        <dbReference type="ARBA" id="ARBA00023033"/>
    </source>
</evidence>
<evidence type="ECO:0000256" key="5">
    <source>
        <dbReference type="ARBA" id="ARBA00023002"/>
    </source>
</evidence>
<accession>A0ABQ0A4V7</accession>
<keyword evidence="6" id="KW-0503">Monooxygenase</keyword>